<dbReference type="Pfam" id="PF17853">
    <property type="entry name" value="GGDEF_2"/>
    <property type="match status" value="1"/>
</dbReference>
<dbReference type="Pfam" id="PF13556">
    <property type="entry name" value="HTH_30"/>
    <property type="match status" value="1"/>
</dbReference>
<sequence>MLIGMKFSVLHSRKTRDDADRNATDRDAADRKAATRDTDRESAIRDAAVDVERRAGRAHETDGTSTEPKTTKGKRKQPVRKTPARTKIVRARTARKNAVPAPRQAVSSATTTPTAMPMTTDESTIACRPDAGSRPAATTSTGTTAAPATPVASAASLHDAPHSPTSDQVAADVRHITEHEPDVAEEAQALAERFRLRQPHIDTHPDLPPIIRQIVLTAQDKMNADVAWYRALTPDDKNQLNIVAETAVANFVSWYEEVKDIILDPNVPAQDLPRPHTDEIFFVAPLEFTKSISLNQVVELTRFIVDQMEANVSRFAEPGKEQATSGAMLYYSREVAFSAANVYASSAQARGDWDARLEALTIADLLDGTTSHQVASRLNLLGWRSDFSCFAIVGMLSHTGDISLALAHRHVREAVRTLGGECLISEHDGLTVMLIDPRHGMESTDFTLALLPLFDDSAVCVGPVRDGLAGASYTMRAAMHSRQASKCLTNVPRPLRADDVLPERALLGDDDARRELYDNVYRVLRGDDEHNPLLLTLSTFLRSGNSLDITARELNVHPNTVRYRLKRSVEVTGWDPMDPREAYVLLTAIKIGMMLEG</sequence>
<dbReference type="InterPro" id="IPR042070">
    <property type="entry name" value="PucR_C-HTH_sf"/>
</dbReference>
<gene>
    <name evidence="5" type="ORF">CS006_04500</name>
</gene>
<accession>A0A2M9H933</accession>
<keyword evidence="6" id="KW-1185">Reference proteome</keyword>
<comment type="similarity">
    <text evidence="1">Belongs to the CdaR family.</text>
</comment>
<evidence type="ECO:0000313" key="5">
    <source>
        <dbReference type="EMBL" id="PJM73310.1"/>
    </source>
</evidence>
<dbReference type="InterPro" id="IPR051448">
    <property type="entry name" value="CdaR-like_regulators"/>
</dbReference>
<dbReference type="AlphaFoldDB" id="A0A2M9H933"/>
<name>A0A2M9H933_9BIFI</name>
<feature type="region of interest" description="Disordered" evidence="2">
    <location>
        <begin position="1"/>
        <end position="166"/>
    </location>
</feature>
<reference evidence="5 6" key="1">
    <citation type="submission" date="2017-10" db="EMBL/GenBank/DDBJ databases">
        <title>Draft genome sequences of strains TRE 1, TRE 9, TRE H and TRI 7, isolated from tamarins, belonging to four potential novel Bifidobacterium species.</title>
        <authorList>
            <person name="Mattarelli P."/>
            <person name="Modesto M."/>
            <person name="Puglisi E."/>
            <person name="Morelli L."/>
            <person name="Spezio C."/>
            <person name="Bonetti A."/>
            <person name="Sandri C."/>
        </authorList>
    </citation>
    <scope>NUCLEOTIDE SEQUENCE [LARGE SCALE GENOMIC DNA]</scope>
    <source>
        <strain evidence="6">TRE1</strain>
    </source>
</reference>
<dbReference type="Gene3D" id="1.10.10.2840">
    <property type="entry name" value="PucR C-terminal helix-turn-helix domain"/>
    <property type="match status" value="1"/>
</dbReference>
<feature type="compositionally biased region" description="Basic residues" evidence="2">
    <location>
        <begin position="71"/>
        <end position="95"/>
    </location>
</feature>
<dbReference type="PANTHER" id="PTHR33744">
    <property type="entry name" value="CARBOHYDRATE DIACID REGULATOR"/>
    <property type="match status" value="1"/>
</dbReference>
<feature type="compositionally biased region" description="Basic and acidic residues" evidence="2">
    <location>
        <begin position="15"/>
        <end position="62"/>
    </location>
</feature>
<evidence type="ECO:0000259" key="3">
    <source>
        <dbReference type="Pfam" id="PF13556"/>
    </source>
</evidence>
<evidence type="ECO:0000256" key="2">
    <source>
        <dbReference type="SAM" id="MobiDB-lite"/>
    </source>
</evidence>
<feature type="domain" description="CdaR GGDEF-like" evidence="4">
    <location>
        <begin position="368"/>
        <end position="480"/>
    </location>
</feature>
<proteinExistence type="inferred from homology"/>
<feature type="domain" description="PucR C-terminal helix-turn-helix" evidence="3">
    <location>
        <begin position="533"/>
        <end position="591"/>
    </location>
</feature>
<dbReference type="Proteomes" id="UP000229095">
    <property type="component" value="Unassembled WGS sequence"/>
</dbReference>
<feature type="compositionally biased region" description="Low complexity" evidence="2">
    <location>
        <begin position="132"/>
        <end position="156"/>
    </location>
</feature>
<dbReference type="InterPro" id="IPR025736">
    <property type="entry name" value="PucR_C-HTH_dom"/>
</dbReference>
<evidence type="ECO:0008006" key="7">
    <source>
        <dbReference type="Google" id="ProtNLM"/>
    </source>
</evidence>
<organism evidence="5 6">
    <name type="scientific">Bifidobacterium primatium</name>
    <dbReference type="NCBI Taxonomy" id="2045438"/>
    <lineage>
        <taxon>Bacteria</taxon>
        <taxon>Bacillati</taxon>
        <taxon>Actinomycetota</taxon>
        <taxon>Actinomycetes</taxon>
        <taxon>Bifidobacteriales</taxon>
        <taxon>Bifidobacteriaceae</taxon>
        <taxon>Bifidobacterium</taxon>
    </lineage>
</organism>
<feature type="compositionally biased region" description="Low complexity" evidence="2">
    <location>
        <begin position="107"/>
        <end position="120"/>
    </location>
</feature>
<protein>
    <recommendedName>
        <fullName evidence="7">PucR C-terminal helix-turn-helix domain-containing protein</fullName>
    </recommendedName>
</protein>
<comment type="caution">
    <text evidence="5">The sequence shown here is derived from an EMBL/GenBank/DDBJ whole genome shotgun (WGS) entry which is preliminary data.</text>
</comment>
<evidence type="ECO:0000259" key="4">
    <source>
        <dbReference type="Pfam" id="PF17853"/>
    </source>
</evidence>
<evidence type="ECO:0000256" key="1">
    <source>
        <dbReference type="ARBA" id="ARBA00006754"/>
    </source>
</evidence>
<dbReference type="EMBL" id="PEBI01000002">
    <property type="protein sequence ID" value="PJM73310.1"/>
    <property type="molecule type" value="Genomic_DNA"/>
</dbReference>
<dbReference type="InterPro" id="IPR041522">
    <property type="entry name" value="CdaR_GGDEF"/>
</dbReference>
<dbReference type="OrthoDB" id="3246591at2"/>
<dbReference type="Gene3D" id="3.30.70.2730">
    <property type="match status" value="1"/>
</dbReference>
<evidence type="ECO:0000313" key="6">
    <source>
        <dbReference type="Proteomes" id="UP000229095"/>
    </source>
</evidence>
<dbReference type="PANTHER" id="PTHR33744:SF7">
    <property type="entry name" value="PUCR FAMILY TRANSCRIPTIONAL REGULATOR"/>
    <property type="match status" value="1"/>
</dbReference>